<reference evidence="3 4" key="1">
    <citation type="journal article" date="2019" name="Emerg. Microbes Infect.">
        <title>Comprehensive subspecies identification of 175 nontuberculous mycobacteria species based on 7547 genomic profiles.</title>
        <authorList>
            <person name="Matsumoto Y."/>
            <person name="Kinjo T."/>
            <person name="Motooka D."/>
            <person name="Nabeya D."/>
            <person name="Jung N."/>
            <person name="Uechi K."/>
            <person name="Horii T."/>
            <person name="Iida T."/>
            <person name="Fujita J."/>
            <person name="Nakamura S."/>
        </authorList>
    </citation>
    <scope>NUCLEOTIDE SEQUENCE [LARGE SCALE GENOMIC DNA]</scope>
    <source>
        <strain evidence="3 4">JCM 30396</strain>
    </source>
</reference>
<dbReference type="Proteomes" id="UP000467148">
    <property type="component" value="Chromosome"/>
</dbReference>
<evidence type="ECO:0000256" key="1">
    <source>
        <dbReference type="ARBA" id="ARBA00006484"/>
    </source>
</evidence>
<dbReference type="Gene3D" id="3.40.50.720">
    <property type="entry name" value="NAD(P)-binding Rossmann-like Domain"/>
    <property type="match status" value="1"/>
</dbReference>
<keyword evidence="4" id="KW-1185">Reference proteome</keyword>
<dbReference type="PANTHER" id="PTHR43477:SF1">
    <property type="entry name" value="DIHYDROANTICAPSIN 7-DEHYDROGENASE"/>
    <property type="match status" value="1"/>
</dbReference>
<evidence type="ECO:0000313" key="3">
    <source>
        <dbReference type="EMBL" id="BBY61916.1"/>
    </source>
</evidence>
<dbReference type="GO" id="GO:0016491">
    <property type="term" value="F:oxidoreductase activity"/>
    <property type="evidence" value="ECO:0007669"/>
    <property type="project" value="UniProtKB-KW"/>
</dbReference>
<comment type="similarity">
    <text evidence="1">Belongs to the short-chain dehydrogenases/reductases (SDR) family.</text>
</comment>
<evidence type="ECO:0000313" key="4">
    <source>
        <dbReference type="Proteomes" id="UP000467148"/>
    </source>
</evidence>
<name>A0A7I7T1G6_9MYCO</name>
<dbReference type="InterPro" id="IPR002347">
    <property type="entry name" value="SDR_fam"/>
</dbReference>
<dbReference type="EMBL" id="AP022596">
    <property type="protein sequence ID" value="BBY61916.1"/>
    <property type="molecule type" value="Genomic_DNA"/>
</dbReference>
<dbReference type="InterPro" id="IPR036291">
    <property type="entry name" value="NAD(P)-bd_dom_sf"/>
</dbReference>
<gene>
    <name evidence="3" type="ORF">MHEL_01590</name>
</gene>
<dbReference type="Pfam" id="PF13561">
    <property type="entry name" value="adh_short_C2"/>
    <property type="match status" value="1"/>
</dbReference>
<evidence type="ECO:0000256" key="2">
    <source>
        <dbReference type="ARBA" id="ARBA00023002"/>
    </source>
</evidence>
<dbReference type="PANTHER" id="PTHR43477">
    <property type="entry name" value="DIHYDROANTICAPSIN 7-DEHYDROGENASE"/>
    <property type="match status" value="1"/>
</dbReference>
<organism evidence="3 4">
    <name type="scientific">Mycolicibacterium helvum</name>
    <dbReference type="NCBI Taxonomy" id="1534349"/>
    <lineage>
        <taxon>Bacteria</taxon>
        <taxon>Bacillati</taxon>
        <taxon>Actinomycetota</taxon>
        <taxon>Actinomycetes</taxon>
        <taxon>Mycobacteriales</taxon>
        <taxon>Mycobacteriaceae</taxon>
        <taxon>Mycolicibacterium</taxon>
    </lineage>
</organism>
<protein>
    <submittedName>
        <fullName evidence="3">Short-chain dehydrogenase</fullName>
    </submittedName>
</protein>
<proteinExistence type="inferred from homology"/>
<dbReference type="InterPro" id="IPR051122">
    <property type="entry name" value="SDR_DHRS6-like"/>
</dbReference>
<keyword evidence="2" id="KW-0560">Oxidoreductase</keyword>
<sequence>MAVVVGATGAMGAEFTGRLVARGYRVVAVARDGSALNALAEVHGPNIIPCVADVGDDSAEAAIRQSLDEQVKIAVFAAGLPVRGSADVICPAELAAAANIKVGGVVRLLRGVRDHLSTGSRFITIAGSLGIEPGPLDAAPGTVNAALLNLMRQLSVLYGAKGITTHTIAPGPIDTPRLRALVATQATETGTDPGEVWQRYVSRTSLGRLPALREIGWLLETLLSPEADVLHGAVLSADGGTRHGLQ</sequence>
<dbReference type="AlphaFoldDB" id="A0A7I7T1G6"/>
<dbReference type="PRINTS" id="PR00081">
    <property type="entry name" value="GDHRDH"/>
</dbReference>
<dbReference type="SUPFAM" id="SSF51735">
    <property type="entry name" value="NAD(P)-binding Rossmann-fold domains"/>
    <property type="match status" value="1"/>
</dbReference>
<accession>A0A7I7T1G6</accession>
<dbReference type="KEGG" id="mhev:MHEL_01590"/>